<dbReference type="PANTHER" id="PTHR33791">
    <property type="entry name" value="CHAPERONIN-LIKE RBCX PROTEIN 1, CHLOROPLASTIC"/>
    <property type="match status" value="1"/>
</dbReference>
<dbReference type="PANTHER" id="PTHR33791:SF16">
    <property type="entry name" value="CHAPERONIN-LIKE RBCX PROTEIN 2, CHLOROPLASTIC"/>
    <property type="match status" value="1"/>
</dbReference>
<organism evidence="1 2">
    <name type="scientific">Cucurbita argyrosperma subsp. sororia</name>
    <dbReference type="NCBI Taxonomy" id="37648"/>
    <lineage>
        <taxon>Eukaryota</taxon>
        <taxon>Viridiplantae</taxon>
        <taxon>Streptophyta</taxon>
        <taxon>Embryophyta</taxon>
        <taxon>Tracheophyta</taxon>
        <taxon>Spermatophyta</taxon>
        <taxon>Magnoliopsida</taxon>
        <taxon>eudicotyledons</taxon>
        <taxon>Gunneridae</taxon>
        <taxon>Pentapetalae</taxon>
        <taxon>rosids</taxon>
        <taxon>fabids</taxon>
        <taxon>Cucurbitales</taxon>
        <taxon>Cucurbitaceae</taxon>
        <taxon>Cucurbiteae</taxon>
        <taxon>Cucurbita</taxon>
    </lineage>
</organism>
<dbReference type="GO" id="GO:0044183">
    <property type="term" value="F:protein folding chaperone"/>
    <property type="evidence" value="ECO:0007669"/>
    <property type="project" value="InterPro"/>
</dbReference>
<dbReference type="Proteomes" id="UP000685013">
    <property type="component" value="Chromosome 20"/>
</dbReference>
<dbReference type="Pfam" id="PF02341">
    <property type="entry name" value="RbcX"/>
    <property type="match status" value="1"/>
</dbReference>
<accession>A0AAV6LTB8</accession>
<sequence>MVGALCVAGAPVIDSPPCPCLCLDSSPVTNMSLRSRGDLVLPRRSKAKSHLAVSRLVDLRSSFVNSGSEWQLSASGGHRRRRNQRRNWRLVVVNEFAGQYEESFDDVKMQILNYFTYKAVKTVLNQLYEMNPTQYRWFYDFVVNHKPRDGKRFIRTLVKEKQDLAERVMITRLHLYNKWVKKCDHAEIYKEISDENLELMRERLMETDNETKKTKYTYRFGSWRNLDLVVGGTRQVTKSDSWRLQRRMQQEQSTGYSPYALPVKGYLDSNGSVTWEYSPGASRVDIFLLGLAEQTMSIM</sequence>
<dbReference type="AlphaFoldDB" id="A0AAV6LTB8"/>
<protein>
    <submittedName>
        <fullName evidence="1">Chaperonin-like RbcX protein 2, chloroplastic</fullName>
    </submittedName>
</protein>
<dbReference type="GO" id="GO:0110102">
    <property type="term" value="P:ribulose bisphosphate carboxylase complex assembly"/>
    <property type="evidence" value="ECO:0007669"/>
    <property type="project" value="InterPro"/>
</dbReference>
<comment type="caution">
    <text evidence="1">The sequence shown here is derived from an EMBL/GenBank/DDBJ whole genome shotgun (WGS) entry which is preliminary data.</text>
</comment>
<name>A0AAV6LTB8_9ROSI</name>
<gene>
    <name evidence="1" type="primary">RBCX2</name>
    <name evidence="1" type="ORF">SDJN03_29311</name>
</gene>
<dbReference type="InterPro" id="IPR003435">
    <property type="entry name" value="Chaperonin_RcbX"/>
</dbReference>
<reference evidence="1 2" key="1">
    <citation type="journal article" date="2021" name="Hortic Res">
        <title>The domestication of Cucurbita argyrosperma as revealed by the genome of its wild relative.</title>
        <authorList>
            <person name="Barrera-Redondo J."/>
            <person name="Sanchez-de la Vega G."/>
            <person name="Aguirre-Liguori J.A."/>
            <person name="Castellanos-Morales G."/>
            <person name="Gutierrez-Guerrero Y.T."/>
            <person name="Aguirre-Dugua X."/>
            <person name="Aguirre-Planter E."/>
            <person name="Tenaillon M.I."/>
            <person name="Lira-Saade R."/>
            <person name="Eguiarte L.E."/>
        </authorList>
    </citation>
    <scope>NUCLEOTIDE SEQUENCE [LARGE SCALE GENOMIC DNA]</scope>
    <source>
        <strain evidence="1">JBR-2021</strain>
    </source>
</reference>
<evidence type="ECO:0000313" key="2">
    <source>
        <dbReference type="Proteomes" id="UP000685013"/>
    </source>
</evidence>
<feature type="non-terminal residue" evidence="1">
    <location>
        <position position="1"/>
    </location>
</feature>
<keyword evidence="2" id="KW-1185">Reference proteome</keyword>
<proteinExistence type="predicted"/>
<evidence type="ECO:0000313" key="1">
    <source>
        <dbReference type="EMBL" id="KAG6570396.1"/>
    </source>
</evidence>
<dbReference type="EMBL" id="JAGKQH010000020">
    <property type="protein sequence ID" value="KAG6570396.1"/>
    <property type="molecule type" value="Genomic_DNA"/>
</dbReference>